<dbReference type="HAMAP" id="MF_01477">
    <property type="entry name" value="Iojap_RsfS"/>
    <property type="match status" value="1"/>
</dbReference>
<proteinExistence type="inferred from homology"/>
<comment type="similarity">
    <text evidence="1 2">Belongs to the Iojap/RsfS family.</text>
</comment>
<comment type="subunit">
    <text evidence="2">Interacts with ribosomal protein uL14 (rplN).</text>
</comment>
<dbReference type="GO" id="GO:0017148">
    <property type="term" value="P:negative regulation of translation"/>
    <property type="evidence" value="ECO:0007669"/>
    <property type="project" value="UniProtKB-UniRule"/>
</dbReference>
<dbReference type="AlphaFoldDB" id="A0A7G9G4R3"/>
<dbReference type="PANTHER" id="PTHR21043">
    <property type="entry name" value="IOJAP SUPERFAMILY ORTHOLOG"/>
    <property type="match status" value="1"/>
</dbReference>
<dbReference type="Proteomes" id="UP000515823">
    <property type="component" value="Chromosome"/>
</dbReference>
<dbReference type="InterPro" id="IPR043519">
    <property type="entry name" value="NT_sf"/>
</dbReference>
<keyword evidence="2" id="KW-0963">Cytoplasm</keyword>
<evidence type="ECO:0000256" key="1">
    <source>
        <dbReference type="ARBA" id="ARBA00010574"/>
    </source>
</evidence>
<dbReference type="KEGG" id="qdo:H9Q78_01070"/>
<dbReference type="GO" id="GO:0043023">
    <property type="term" value="F:ribosomal large subunit binding"/>
    <property type="evidence" value="ECO:0007669"/>
    <property type="project" value="TreeGrafter"/>
</dbReference>
<keyword evidence="2" id="KW-0810">Translation regulation</keyword>
<dbReference type="PANTHER" id="PTHR21043:SF0">
    <property type="entry name" value="MITOCHONDRIAL ASSEMBLY OF RIBOSOMAL LARGE SUBUNIT PROTEIN 1"/>
    <property type="match status" value="1"/>
</dbReference>
<evidence type="ECO:0000313" key="3">
    <source>
        <dbReference type="EMBL" id="QNM05795.1"/>
    </source>
</evidence>
<dbReference type="InterPro" id="IPR004394">
    <property type="entry name" value="Iojap/RsfS/C7orf30"/>
</dbReference>
<dbReference type="GO" id="GO:0005737">
    <property type="term" value="C:cytoplasm"/>
    <property type="evidence" value="ECO:0007669"/>
    <property type="project" value="UniProtKB-SubCell"/>
</dbReference>
<reference evidence="3 4" key="1">
    <citation type="submission" date="2020-08" db="EMBL/GenBank/DDBJ databases">
        <authorList>
            <person name="Liu C."/>
            <person name="Sun Q."/>
        </authorList>
    </citation>
    <scope>NUCLEOTIDE SEQUENCE [LARGE SCALE GENOMIC DNA]</scope>
    <source>
        <strain evidence="3 4">NSJ-38</strain>
    </source>
</reference>
<evidence type="ECO:0000313" key="4">
    <source>
        <dbReference type="Proteomes" id="UP000515823"/>
    </source>
</evidence>
<gene>
    <name evidence="2 3" type="primary">rsfS</name>
    <name evidence="3" type="ORF">H9Q78_01070</name>
</gene>
<dbReference type="SUPFAM" id="SSF81301">
    <property type="entry name" value="Nucleotidyltransferase"/>
    <property type="match status" value="1"/>
</dbReference>
<dbReference type="EMBL" id="CP060634">
    <property type="protein sequence ID" value="QNM05795.1"/>
    <property type="molecule type" value="Genomic_DNA"/>
</dbReference>
<dbReference type="GO" id="GO:0042256">
    <property type="term" value="P:cytosolic ribosome assembly"/>
    <property type="evidence" value="ECO:0007669"/>
    <property type="project" value="UniProtKB-UniRule"/>
</dbReference>
<dbReference type="Pfam" id="PF02410">
    <property type="entry name" value="RsfS"/>
    <property type="match status" value="1"/>
</dbReference>
<dbReference type="RefSeq" id="WP_249303045.1">
    <property type="nucleotide sequence ID" value="NZ_CP060634.1"/>
</dbReference>
<organism evidence="3 4">
    <name type="scientific">Qiania dongpingensis</name>
    <dbReference type="NCBI Taxonomy" id="2763669"/>
    <lineage>
        <taxon>Bacteria</taxon>
        <taxon>Bacillati</taxon>
        <taxon>Bacillota</taxon>
        <taxon>Clostridia</taxon>
        <taxon>Lachnospirales</taxon>
        <taxon>Lachnospiraceae</taxon>
        <taxon>Qiania</taxon>
    </lineage>
</organism>
<keyword evidence="4" id="KW-1185">Reference proteome</keyword>
<evidence type="ECO:0000256" key="2">
    <source>
        <dbReference type="HAMAP-Rule" id="MF_01477"/>
    </source>
</evidence>
<dbReference type="NCBIfam" id="TIGR00090">
    <property type="entry name" value="rsfS_iojap_ybeB"/>
    <property type="match status" value="1"/>
</dbReference>
<dbReference type="GO" id="GO:0090071">
    <property type="term" value="P:negative regulation of ribosome biogenesis"/>
    <property type="evidence" value="ECO:0007669"/>
    <property type="project" value="UniProtKB-UniRule"/>
</dbReference>
<name>A0A7G9G4R3_9FIRM</name>
<protein>
    <recommendedName>
        <fullName evidence="2">Ribosomal silencing factor RsfS</fullName>
    </recommendedName>
</protein>
<accession>A0A7G9G4R3</accession>
<dbReference type="Gene3D" id="3.30.460.10">
    <property type="entry name" value="Beta Polymerase, domain 2"/>
    <property type="match status" value="1"/>
</dbReference>
<comment type="function">
    <text evidence="2">Functions as a ribosomal silencing factor. Interacts with ribosomal protein uL14 (rplN), blocking formation of intersubunit bridge B8. Prevents association of the 30S and 50S ribosomal subunits and the formation of functional ribosomes, thus repressing translation.</text>
</comment>
<comment type="subcellular location">
    <subcellularLocation>
        <location evidence="2">Cytoplasm</location>
    </subcellularLocation>
</comment>
<sequence>MNQSKKMASIVYNALSDKKGQDVTIIDISEVSCLADYFIIANGENSNQVQAMIDNVEEEMDKAGYQCSQREGYQAAKWILLDYKDVVVHVFSKEDRRFYDLERIWRDGKFITEKELAL</sequence>
<keyword evidence="2" id="KW-0678">Repressor</keyword>